<sequence>MAATPLRPTRRRCAKPLGVSEAPLGRLCVLLVAASVSWPCAPLFAMEGPSSKEPELGRSPESRSVYVGNLPWSTRGKQLGMMFEEVGTVLRSEVEMAKGRSHGWATVTMSSPAEAMKAVEKFDGVTIQGKRKGGGKVKRQIVVNLEKRSLLLSNLPNTTTFNEVKDLFSDVGRPRWINQGLSHKDLSPRHMVVIFYTAEEAQKALSMNEKEMGDWTLNVGHF</sequence>
<dbReference type="Gene3D" id="3.30.70.330">
    <property type="match status" value="2"/>
</dbReference>
<dbReference type="PANTHER" id="PTHR48025">
    <property type="entry name" value="OS02G0815200 PROTEIN"/>
    <property type="match status" value="1"/>
</dbReference>
<comment type="caution">
    <text evidence="4">The sequence shown here is derived from an EMBL/GenBank/DDBJ whole genome shotgun (WGS) entry which is preliminary data.</text>
</comment>
<dbReference type="AlphaFoldDB" id="A0A812I631"/>
<dbReference type="SMART" id="SM00360">
    <property type="entry name" value="RRM"/>
    <property type="match status" value="2"/>
</dbReference>
<proteinExistence type="predicted"/>
<dbReference type="PROSITE" id="PS50102">
    <property type="entry name" value="RRM"/>
    <property type="match status" value="2"/>
</dbReference>
<dbReference type="GO" id="GO:1901259">
    <property type="term" value="P:chloroplast rRNA processing"/>
    <property type="evidence" value="ECO:0007669"/>
    <property type="project" value="TreeGrafter"/>
</dbReference>
<accession>A0A812I631</accession>
<name>A0A812I631_9DINO</name>
<evidence type="ECO:0000313" key="4">
    <source>
        <dbReference type="EMBL" id="CAE6973276.1"/>
    </source>
</evidence>
<dbReference type="GO" id="GO:0009535">
    <property type="term" value="C:chloroplast thylakoid membrane"/>
    <property type="evidence" value="ECO:0007669"/>
    <property type="project" value="TreeGrafter"/>
</dbReference>
<keyword evidence="5" id="KW-1185">Reference proteome</keyword>
<feature type="domain" description="RRM" evidence="3">
    <location>
        <begin position="148"/>
        <end position="222"/>
    </location>
</feature>
<keyword evidence="1 2" id="KW-0694">RNA-binding</keyword>
<dbReference type="CDD" id="cd00590">
    <property type="entry name" value="RRM_SF"/>
    <property type="match status" value="1"/>
</dbReference>
<evidence type="ECO:0000256" key="2">
    <source>
        <dbReference type="PROSITE-ProRule" id="PRU00176"/>
    </source>
</evidence>
<gene>
    <name evidence="4" type="primary">CP31B</name>
    <name evidence="4" type="ORF">SNAT2548_LOCUS2795</name>
</gene>
<dbReference type="OrthoDB" id="439808at2759"/>
<evidence type="ECO:0000256" key="1">
    <source>
        <dbReference type="ARBA" id="ARBA00022884"/>
    </source>
</evidence>
<evidence type="ECO:0000313" key="5">
    <source>
        <dbReference type="Proteomes" id="UP000604046"/>
    </source>
</evidence>
<protein>
    <submittedName>
        <fullName evidence="4">CP31B protein</fullName>
    </submittedName>
</protein>
<dbReference type="PANTHER" id="PTHR48025:SF1">
    <property type="entry name" value="RRM DOMAIN-CONTAINING PROTEIN"/>
    <property type="match status" value="1"/>
</dbReference>
<dbReference type="SUPFAM" id="SSF54928">
    <property type="entry name" value="RNA-binding domain, RBD"/>
    <property type="match status" value="2"/>
</dbReference>
<dbReference type="Pfam" id="PF00076">
    <property type="entry name" value="RRM_1"/>
    <property type="match status" value="2"/>
</dbReference>
<organism evidence="4 5">
    <name type="scientific">Symbiodinium natans</name>
    <dbReference type="NCBI Taxonomy" id="878477"/>
    <lineage>
        <taxon>Eukaryota</taxon>
        <taxon>Sar</taxon>
        <taxon>Alveolata</taxon>
        <taxon>Dinophyceae</taxon>
        <taxon>Suessiales</taxon>
        <taxon>Symbiodiniaceae</taxon>
        <taxon>Symbiodinium</taxon>
    </lineage>
</organism>
<dbReference type="InterPro" id="IPR050502">
    <property type="entry name" value="Euk_RNA-bind_prot"/>
</dbReference>
<dbReference type="GO" id="GO:0003729">
    <property type="term" value="F:mRNA binding"/>
    <property type="evidence" value="ECO:0007669"/>
    <property type="project" value="TreeGrafter"/>
</dbReference>
<dbReference type="InterPro" id="IPR000504">
    <property type="entry name" value="RRM_dom"/>
</dbReference>
<feature type="domain" description="RRM" evidence="3">
    <location>
        <begin position="63"/>
        <end position="148"/>
    </location>
</feature>
<dbReference type="InterPro" id="IPR012677">
    <property type="entry name" value="Nucleotide-bd_a/b_plait_sf"/>
</dbReference>
<dbReference type="EMBL" id="CAJNDS010000169">
    <property type="protein sequence ID" value="CAE6973276.1"/>
    <property type="molecule type" value="Genomic_DNA"/>
</dbReference>
<evidence type="ECO:0000259" key="3">
    <source>
        <dbReference type="PROSITE" id="PS50102"/>
    </source>
</evidence>
<dbReference type="Proteomes" id="UP000604046">
    <property type="component" value="Unassembled WGS sequence"/>
</dbReference>
<reference evidence="4" key="1">
    <citation type="submission" date="2021-02" db="EMBL/GenBank/DDBJ databases">
        <authorList>
            <person name="Dougan E. K."/>
            <person name="Rhodes N."/>
            <person name="Thang M."/>
            <person name="Chan C."/>
        </authorList>
    </citation>
    <scope>NUCLEOTIDE SEQUENCE</scope>
</reference>
<dbReference type="InterPro" id="IPR035979">
    <property type="entry name" value="RBD_domain_sf"/>
</dbReference>